<evidence type="ECO:0000256" key="2">
    <source>
        <dbReference type="ARBA" id="ARBA00011233"/>
    </source>
</evidence>
<evidence type="ECO:0000256" key="7">
    <source>
        <dbReference type="ARBA" id="ARBA00023065"/>
    </source>
</evidence>
<evidence type="ECO:0000256" key="10">
    <source>
        <dbReference type="ARBA" id="ARBA00023237"/>
    </source>
</evidence>
<accession>A0A4R8ISD6</accession>
<dbReference type="CDD" id="cd00342">
    <property type="entry name" value="gram_neg_porins"/>
    <property type="match status" value="1"/>
</dbReference>
<evidence type="ECO:0000256" key="9">
    <source>
        <dbReference type="ARBA" id="ARBA00023136"/>
    </source>
</evidence>
<evidence type="ECO:0000313" key="13">
    <source>
        <dbReference type="Proteomes" id="UP000294914"/>
    </source>
</evidence>
<comment type="caution">
    <text evidence="12">The sequence shown here is derived from an EMBL/GenBank/DDBJ whole genome shotgun (WGS) entry which is preliminary data.</text>
</comment>
<dbReference type="EMBL" id="SOQX01000005">
    <property type="protein sequence ID" value="TDY00547.1"/>
    <property type="molecule type" value="Genomic_DNA"/>
</dbReference>
<feature type="domain" description="Porin" evidence="11">
    <location>
        <begin position="17"/>
        <end position="325"/>
    </location>
</feature>
<dbReference type="PANTHER" id="PTHR34501">
    <property type="entry name" value="PROTEIN YDDL-RELATED"/>
    <property type="match status" value="1"/>
</dbReference>
<keyword evidence="3" id="KW-0813">Transport</keyword>
<dbReference type="RefSeq" id="WP_134084156.1">
    <property type="nucleotide sequence ID" value="NZ_SOQX01000005.1"/>
</dbReference>
<name>A0A4R8ISD6_9GAMM</name>
<dbReference type="GO" id="GO:0015288">
    <property type="term" value="F:porin activity"/>
    <property type="evidence" value="ECO:0007669"/>
    <property type="project" value="UniProtKB-KW"/>
</dbReference>
<keyword evidence="6" id="KW-0732">Signal</keyword>
<dbReference type="OrthoDB" id="8173690at2"/>
<keyword evidence="8" id="KW-0626">Porin</keyword>
<gene>
    <name evidence="12" type="ORF">EDC23_2050</name>
</gene>
<dbReference type="Gene3D" id="2.40.160.10">
    <property type="entry name" value="Porin"/>
    <property type="match status" value="1"/>
</dbReference>
<dbReference type="AlphaFoldDB" id="A0A4R8ISD6"/>
<dbReference type="PANTHER" id="PTHR34501:SF9">
    <property type="entry name" value="MAJOR OUTER MEMBRANE PROTEIN P.IA"/>
    <property type="match status" value="1"/>
</dbReference>
<comment type="subcellular location">
    <subcellularLocation>
        <location evidence="1">Cell outer membrane</location>
        <topology evidence="1">Multi-pass membrane protein</topology>
    </subcellularLocation>
</comment>
<evidence type="ECO:0000256" key="1">
    <source>
        <dbReference type="ARBA" id="ARBA00004571"/>
    </source>
</evidence>
<keyword evidence="7" id="KW-0406">Ion transport</keyword>
<dbReference type="InterPro" id="IPR023614">
    <property type="entry name" value="Porin_dom_sf"/>
</dbReference>
<keyword evidence="4" id="KW-1134">Transmembrane beta strand</keyword>
<reference evidence="12 13" key="1">
    <citation type="submission" date="2019-03" db="EMBL/GenBank/DDBJ databases">
        <title>Genomic Encyclopedia of Type Strains, Phase IV (KMG-IV): sequencing the most valuable type-strain genomes for metagenomic binning, comparative biology and taxonomic classification.</title>
        <authorList>
            <person name="Goeker M."/>
        </authorList>
    </citation>
    <scope>NUCLEOTIDE SEQUENCE [LARGE SCALE GENOMIC DNA]</scope>
    <source>
        <strain evidence="12 13">DSM 16326</strain>
    </source>
</reference>
<keyword evidence="10" id="KW-0998">Cell outer membrane</keyword>
<dbReference type="GO" id="GO:0046930">
    <property type="term" value="C:pore complex"/>
    <property type="evidence" value="ECO:0007669"/>
    <property type="project" value="UniProtKB-KW"/>
</dbReference>
<evidence type="ECO:0000256" key="3">
    <source>
        <dbReference type="ARBA" id="ARBA00022448"/>
    </source>
</evidence>
<dbReference type="SUPFAM" id="SSF56935">
    <property type="entry name" value="Porins"/>
    <property type="match status" value="1"/>
</dbReference>
<keyword evidence="5" id="KW-0812">Transmembrane</keyword>
<evidence type="ECO:0000256" key="6">
    <source>
        <dbReference type="ARBA" id="ARBA00022729"/>
    </source>
</evidence>
<organism evidence="12 13">
    <name type="scientific">Thiohalophilus thiocyanatoxydans</name>
    <dbReference type="NCBI Taxonomy" id="381308"/>
    <lineage>
        <taxon>Bacteria</taxon>
        <taxon>Pseudomonadati</taxon>
        <taxon>Pseudomonadota</taxon>
        <taxon>Gammaproteobacteria</taxon>
        <taxon>Thiohalomonadales</taxon>
        <taxon>Thiohalophilaceae</taxon>
        <taxon>Thiohalophilus</taxon>
    </lineage>
</organism>
<dbReference type="Proteomes" id="UP000294914">
    <property type="component" value="Unassembled WGS sequence"/>
</dbReference>
<dbReference type="PRINTS" id="PR00184">
    <property type="entry name" value="NEISSPPORIN"/>
</dbReference>
<keyword evidence="13" id="KW-1185">Reference proteome</keyword>
<dbReference type="GO" id="GO:0034220">
    <property type="term" value="P:monoatomic ion transmembrane transport"/>
    <property type="evidence" value="ECO:0007669"/>
    <property type="project" value="InterPro"/>
</dbReference>
<keyword evidence="9" id="KW-0472">Membrane</keyword>
<evidence type="ECO:0000259" key="11">
    <source>
        <dbReference type="Pfam" id="PF13609"/>
    </source>
</evidence>
<dbReference type="PRINTS" id="PR00182">
    <property type="entry name" value="ECOLNEIPORIN"/>
</dbReference>
<dbReference type="GO" id="GO:0009279">
    <property type="term" value="C:cell outer membrane"/>
    <property type="evidence" value="ECO:0007669"/>
    <property type="project" value="UniProtKB-SubCell"/>
</dbReference>
<evidence type="ECO:0000256" key="4">
    <source>
        <dbReference type="ARBA" id="ARBA00022452"/>
    </source>
</evidence>
<dbReference type="InterPro" id="IPR002299">
    <property type="entry name" value="Porin_Neis"/>
</dbReference>
<comment type="subunit">
    <text evidence="2">Homotrimer.</text>
</comment>
<evidence type="ECO:0000256" key="8">
    <source>
        <dbReference type="ARBA" id="ARBA00023114"/>
    </source>
</evidence>
<dbReference type="Pfam" id="PF13609">
    <property type="entry name" value="Porin_4"/>
    <property type="match status" value="1"/>
</dbReference>
<evidence type="ECO:0000313" key="12">
    <source>
        <dbReference type="EMBL" id="TDY00547.1"/>
    </source>
</evidence>
<dbReference type="InterPro" id="IPR033900">
    <property type="entry name" value="Gram_neg_porin_domain"/>
</dbReference>
<sequence length="359" mass="38786">MKKQHLLAGSILFFTLPGMGQAVELIGKKLELYGKAHVSLDYSDPDATGEDSQFSVSNNSTRIGFKGEHEINPTMTLLWQYEQNVDIAEGGEGSRFGSRNSFLGLKGRFGQVLAGHYDTPSKSLGSSWAMFSDTIGDRRAILGAYSDGYGNVLNDRAENAILYSNQFDALELRAMYSADPYSDNVSGGQDNNDNDLTSVSLTYSASQLSVGAALEQWSIAPAPDGATEEVDNLRLTATYTLDQLQFGAIYESTDSDDTTYDRDAYGVNAKYRFDEALDMRVQYLVADDHSGQADSGAQHLALGVFNQLDKATQIYAAYTLTDNDANANYQGIDGGHGDELTTEAGGSPSAISVGAVYKF</sequence>
<dbReference type="InterPro" id="IPR050298">
    <property type="entry name" value="Gram-neg_bact_OMP"/>
</dbReference>
<dbReference type="InterPro" id="IPR001702">
    <property type="entry name" value="Porin_Gram-ve"/>
</dbReference>
<protein>
    <submittedName>
        <fullName evidence="12">Putative porin</fullName>
    </submittedName>
</protein>
<proteinExistence type="predicted"/>
<evidence type="ECO:0000256" key="5">
    <source>
        <dbReference type="ARBA" id="ARBA00022692"/>
    </source>
</evidence>